<dbReference type="InterPro" id="IPR008949">
    <property type="entry name" value="Isoprenoid_synthase_dom_sf"/>
</dbReference>
<dbReference type="Pfam" id="PF19086">
    <property type="entry name" value="Terpene_syn_C_2"/>
    <property type="match status" value="1"/>
</dbReference>
<dbReference type="GO" id="GO:0010333">
    <property type="term" value="F:terpene synthase activity"/>
    <property type="evidence" value="ECO:0007669"/>
    <property type="project" value="InterPro"/>
</dbReference>
<accession>A0A4S4L8X7</accession>
<comment type="similarity">
    <text evidence="2 6">Belongs to the terpene synthase family.</text>
</comment>
<gene>
    <name evidence="7" type="ORF">EW145_g3074</name>
</gene>
<dbReference type="SUPFAM" id="SSF48576">
    <property type="entry name" value="Terpenoid synthases"/>
    <property type="match status" value="1"/>
</dbReference>
<evidence type="ECO:0000256" key="1">
    <source>
        <dbReference type="ARBA" id="ARBA00001946"/>
    </source>
</evidence>
<dbReference type="EC" id="4.2.3.-" evidence="6"/>
<dbReference type="Proteomes" id="UP000308199">
    <property type="component" value="Unassembled WGS sequence"/>
</dbReference>
<dbReference type="InterPro" id="IPR034686">
    <property type="entry name" value="Terpene_cyclase-like_2"/>
</dbReference>
<evidence type="ECO:0000256" key="3">
    <source>
        <dbReference type="ARBA" id="ARBA00022723"/>
    </source>
</evidence>
<dbReference type="PANTHER" id="PTHR35201">
    <property type="entry name" value="TERPENE SYNTHASE"/>
    <property type="match status" value="1"/>
</dbReference>
<name>A0A4S4L8X7_9AGAM</name>
<evidence type="ECO:0000313" key="7">
    <source>
        <dbReference type="EMBL" id="THH07887.1"/>
    </source>
</evidence>
<organism evidence="7 8">
    <name type="scientific">Phellinidium pouzarii</name>
    <dbReference type="NCBI Taxonomy" id="167371"/>
    <lineage>
        <taxon>Eukaryota</taxon>
        <taxon>Fungi</taxon>
        <taxon>Dikarya</taxon>
        <taxon>Basidiomycota</taxon>
        <taxon>Agaricomycotina</taxon>
        <taxon>Agaricomycetes</taxon>
        <taxon>Hymenochaetales</taxon>
        <taxon>Hymenochaetaceae</taxon>
        <taxon>Phellinidium</taxon>
    </lineage>
</organism>
<keyword evidence="5 6" id="KW-0456">Lyase</keyword>
<reference evidence="7 8" key="1">
    <citation type="submission" date="2019-02" db="EMBL/GenBank/DDBJ databases">
        <title>Genome sequencing of the rare red list fungi Phellinidium pouzarii.</title>
        <authorList>
            <person name="Buettner E."/>
            <person name="Kellner H."/>
        </authorList>
    </citation>
    <scope>NUCLEOTIDE SEQUENCE [LARGE SCALE GENOMIC DNA]</scope>
    <source>
        <strain evidence="7 8">DSM 108285</strain>
    </source>
</reference>
<protein>
    <recommendedName>
        <fullName evidence="6">Terpene synthase</fullName>
        <ecNumber evidence="6">4.2.3.-</ecNumber>
    </recommendedName>
</protein>
<comment type="caution">
    <text evidence="7">The sequence shown here is derived from an EMBL/GenBank/DDBJ whole genome shotgun (WGS) entry which is preliminary data.</text>
</comment>
<keyword evidence="8" id="KW-1185">Reference proteome</keyword>
<dbReference type="GO" id="GO:0008299">
    <property type="term" value="P:isoprenoid biosynthetic process"/>
    <property type="evidence" value="ECO:0007669"/>
    <property type="project" value="UniProtKB-ARBA"/>
</dbReference>
<dbReference type="Gene3D" id="1.10.600.10">
    <property type="entry name" value="Farnesyl Diphosphate Synthase"/>
    <property type="match status" value="1"/>
</dbReference>
<keyword evidence="4 6" id="KW-0460">Magnesium</keyword>
<sequence length="388" mass="43385">MASALWNSLISHLTAPSWIPYTTERGIPSPCRIKLPDLLTALPDASSAFRINGRCKEVSDASLEWVTEFRLRTSRSNRTDEPFMLEDSVGPVDEGQYDADEEHEVYIKAGLLAAMCFPTANYTQLRLCTDVLNWMFLLECRLEILNHADASKLLQDIISILARLKRSPESPFIFDRFKNNLQLYLPSLVQKPMASSAQHIPSVKTYVTQQREHGWPALLFILIEYSQGLKLSPDTWKKTPSLTSMKEAAGDIVLYAADIYDRIGRVSQSIYPKQTHNAVALLEYTQSLDLQSAVDSVGELCAARVRELARYHPTVLSKCSSPSLAGAGIKEILNTDIVLYAQGLGDCVRGVLHWAFETERYFGRDAGFVRMTLSVEMTGSEPITASEL</sequence>
<dbReference type="EMBL" id="SGPK01000122">
    <property type="protein sequence ID" value="THH07887.1"/>
    <property type="molecule type" value="Genomic_DNA"/>
</dbReference>
<dbReference type="PANTHER" id="PTHR35201:SF4">
    <property type="entry name" value="BETA-PINACENE SYNTHASE-RELATED"/>
    <property type="match status" value="1"/>
</dbReference>
<keyword evidence="3 6" id="KW-0479">Metal-binding</keyword>
<evidence type="ECO:0000313" key="8">
    <source>
        <dbReference type="Proteomes" id="UP000308199"/>
    </source>
</evidence>
<evidence type="ECO:0000256" key="4">
    <source>
        <dbReference type="ARBA" id="ARBA00022842"/>
    </source>
</evidence>
<evidence type="ECO:0000256" key="5">
    <source>
        <dbReference type="ARBA" id="ARBA00023239"/>
    </source>
</evidence>
<proteinExistence type="inferred from homology"/>
<evidence type="ECO:0000256" key="2">
    <source>
        <dbReference type="ARBA" id="ARBA00006333"/>
    </source>
</evidence>
<dbReference type="OrthoDB" id="2861623at2759"/>
<comment type="cofactor">
    <cofactor evidence="1 6">
        <name>Mg(2+)</name>
        <dbReference type="ChEBI" id="CHEBI:18420"/>
    </cofactor>
</comment>
<dbReference type="AlphaFoldDB" id="A0A4S4L8X7"/>
<evidence type="ECO:0000256" key="6">
    <source>
        <dbReference type="RuleBase" id="RU366034"/>
    </source>
</evidence>
<dbReference type="GO" id="GO:0046872">
    <property type="term" value="F:metal ion binding"/>
    <property type="evidence" value="ECO:0007669"/>
    <property type="project" value="UniProtKB-KW"/>
</dbReference>